<keyword evidence="2" id="KW-0963">Cytoplasm</keyword>
<keyword evidence="3" id="KW-0479">Metal-binding</keyword>
<dbReference type="PANTHER" id="PTHR36438">
    <property type="entry name" value="IRON-SULFUR CLUSTER REPAIR PROTEIN YTFE"/>
    <property type="match status" value="1"/>
</dbReference>
<evidence type="ECO:0000313" key="6">
    <source>
        <dbReference type="EMBL" id="HFI91938.1"/>
    </source>
</evidence>
<dbReference type="Pfam" id="PF01814">
    <property type="entry name" value="Hemerythrin"/>
    <property type="match status" value="1"/>
</dbReference>
<dbReference type="GO" id="GO:0046872">
    <property type="term" value="F:metal ion binding"/>
    <property type="evidence" value="ECO:0007669"/>
    <property type="project" value="UniProtKB-KW"/>
</dbReference>
<reference evidence="6" key="1">
    <citation type="journal article" date="2020" name="mSystems">
        <title>Genome- and Community-Level Interaction Insights into Carbon Utilization and Element Cycling Functions of Hydrothermarchaeota in Hydrothermal Sediment.</title>
        <authorList>
            <person name="Zhou Z."/>
            <person name="Liu Y."/>
            <person name="Xu W."/>
            <person name="Pan J."/>
            <person name="Luo Z.H."/>
            <person name="Li M."/>
        </authorList>
    </citation>
    <scope>NUCLEOTIDE SEQUENCE [LARGE SCALE GENOMIC DNA]</scope>
    <source>
        <strain evidence="6">SpSt-479</strain>
    </source>
</reference>
<evidence type="ECO:0000256" key="3">
    <source>
        <dbReference type="ARBA" id="ARBA00022723"/>
    </source>
</evidence>
<dbReference type="GO" id="GO:0005737">
    <property type="term" value="C:cytoplasm"/>
    <property type="evidence" value="ECO:0007669"/>
    <property type="project" value="UniProtKB-SubCell"/>
</dbReference>
<dbReference type="Gene3D" id="1.20.120.520">
    <property type="entry name" value="nmb1532 protein domain like"/>
    <property type="match status" value="1"/>
</dbReference>
<dbReference type="EMBL" id="DSUJ01000008">
    <property type="protein sequence ID" value="HFI91938.1"/>
    <property type="molecule type" value="Genomic_DNA"/>
</dbReference>
<feature type="domain" description="Hemerythrin-like" evidence="5">
    <location>
        <begin position="24"/>
        <end position="160"/>
    </location>
</feature>
<gene>
    <name evidence="6" type="ORF">ENS31_10505</name>
</gene>
<proteinExistence type="predicted"/>
<name>A0A7V3E814_9BACT</name>
<dbReference type="InterPro" id="IPR019903">
    <property type="entry name" value="RIC_family"/>
</dbReference>
<dbReference type="PANTHER" id="PTHR36438:SF1">
    <property type="entry name" value="IRON-SULFUR CLUSTER REPAIR PROTEIN YTFE"/>
    <property type="match status" value="1"/>
</dbReference>
<comment type="subcellular location">
    <subcellularLocation>
        <location evidence="1">Cytoplasm</location>
    </subcellularLocation>
</comment>
<dbReference type="AlphaFoldDB" id="A0A7V3E814"/>
<evidence type="ECO:0000259" key="5">
    <source>
        <dbReference type="Pfam" id="PF01814"/>
    </source>
</evidence>
<evidence type="ECO:0000256" key="1">
    <source>
        <dbReference type="ARBA" id="ARBA00004496"/>
    </source>
</evidence>
<evidence type="ECO:0000256" key="4">
    <source>
        <dbReference type="ARBA" id="ARBA00023004"/>
    </source>
</evidence>
<comment type="caution">
    <text evidence="6">The sequence shown here is derived from an EMBL/GenBank/DDBJ whole genome shotgun (WGS) entry which is preliminary data.</text>
</comment>
<accession>A0A7V3E814</accession>
<sequence>MKINNIDELKKLEIDDFTERLFQLHKSLLDEKRFSVNLYSVKLPDDRLVKDTAERLFKELKHHIYKEENILFPYLINLSRSSRNELPFEQPYFESVKNPIEILKSDHELIKDCVDKLKDFMKKSEVNSQHKISISEKLKNFLEDVERVIYLEDEILFPRAIQIEKSLLKK</sequence>
<keyword evidence="4" id="KW-0408">Iron</keyword>
<dbReference type="InterPro" id="IPR012312">
    <property type="entry name" value="Hemerythrin-like"/>
</dbReference>
<evidence type="ECO:0000256" key="2">
    <source>
        <dbReference type="ARBA" id="ARBA00022490"/>
    </source>
</evidence>
<dbReference type="RefSeq" id="WP_304146757.1">
    <property type="nucleotide sequence ID" value="NZ_JAOAIE010000096.1"/>
</dbReference>
<organism evidence="6">
    <name type="scientific">Ignavibacterium album</name>
    <dbReference type="NCBI Taxonomy" id="591197"/>
    <lineage>
        <taxon>Bacteria</taxon>
        <taxon>Pseudomonadati</taxon>
        <taxon>Ignavibacteriota</taxon>
        <taxon>Ignavibacteria</taxon>
        <taxon>Ignavibacteriales</taxon>
        <taxon>Ignavibacteriaceae</taxon>
        <taxon>Ignavibacterium</taxon>
    </lineage>
</organism>
<protein>
    <recommendedName>
        <fullName evidence="5">Hemerythrin-like domain-containing protein</fullName>
    </recommendedName>
</protein>